<reference evidence="3 4" key="1">
    <citation type="submission" date="2022-10" db="EMBL/GenBank/DDBJ databases">
        <title>Luteolibacter flavescens strain MCCC 1K03193, whole genome shotgun sequencing project.</title>
        <authorList>
            <person name="Zhao G."/>
            <person name="Shen L."/>
        </authorList>
    </citation>
    <scope>NUCLEOTIDE SEQUENCE [LARGE SCALE GENOMIC DNA]</scope>
    <source>
        <strain evidence="3 4">MCCC 1K03193</strain>
    </source>
</reference>
<organism evidence="3 4">
    <name type="scientific">Luteolibacter flavescens</name>
    <dbReference type="NCBI Taxonomy" id="1859460"/>
    <lineage>
        <taxon>Bacteria</taxon>
        <taxon>Pseudomonadati</taxon>
        <taxon>Verrucomicrobiota</taxon>
        <taxon>Verrucomicrobiia</taxon>
        <taxon>Verrucomicrobiales</taxon>
        <taxon>Verrucomicrobiaceae</taxon>
        <taxon>Luteolibacter</taxon>
    </lineage>
</organism>
<dbReference type="Pfam" id="PF00578">
    <property type="entry name" value="AhpC-TSA"/>
    <property type="match status" value="1"/>
</dbReference>
<gene>
    <name evidence="3" type="ORF">OKA04_01080</name>
</gene>
<protein>
    <submittedName>
        <fullName evidence="3">Peroxiredoxin family protein</fullName>
    </submittedName>
</protein>
<comment type="caution">
    <text evidence="3">The sequence shown here is derived from an EMBL/GenBank/DDBJ whole genome shotgun (WGS) entry which is preliminary data.</text>
</comment>
<sequence>MRFPLLVASVLVAGSLSAHAGTPQQADGIRRSYEADIKAWVLKLHVAGSDAERKKVAEERPDAAAAAKRMWAAIQPNLAEAWVVEPAAWLLKISAGQVTVGENGMAKPLLGDAGVAIRAAVEKHHLASKNLSPMCLALVASPDPSSLALLEKIERGNPDKKVQGVAALGIAMLLKDLSDEPEVMRRRLTMLKKAIIESSDVEVNGVSVAKLAEDELYIIRFLSKGREAPDLTGTDSGGRPMKLSDYRGKTVVLLFWRSEEIGTEELCDMVKKIRARFSGQPFEIVGVNRDPQATLRQLQASGLVDWPNFSDPDGKLTGEYRVGIWPLAYVLDGTRRIHYTGAMGSFVELTAAAVMAEKK</sequence>
<dbReference type="CDD" id="cd02966">
    <property type="entry name" value="TlpA_like_family"/>
    <property type="match status" value="1"/>
</dbReference>
<dbReference type="InterPro" id="IPR013766">
    <property type="entry name" value="Thioredoxin_domain"/>
</dbReference>
<dbReference type="SUPFAM" id="SSF52833">
    <property type="entry name" value="Thioredoxin-like"/>
    <property type="match status" value="1"/>
</dbReference>
<dbReference type="InterPro" id="IPR036249">
    <property type="entry name" value="Thioredoxin-like_sf"/>
</dbReference>
<evidence type="ECO:0000259" key="2">
    <source>
        <dbReference type="PROSITE" id="PS51352"/>
    </source>
</evidence>
<feature type="domain" description="Thioredoxin" evidence="2">
    <location>
        <begin position="222"/>
        <end position="359"/>
    </location>
</feature>
<feature type="signal peptide" evidence="1">
    <location>
        <begin position="1"/>
        <end position="20"/>
    </location>
</feature>
<feature type="chain" id="PRO_5045957098" evidence="1">
    <location>
        <begin position="21"/>
        <end position="359"/>
    </location>
</feature>
<dbReference type="Proteomes" id="UP001207930">
    <property type="component" value="Unassembled WGS sequence"/>
</dbReference>
<accession>A0ABT3FIA4</accession>
<evidence type="ECO:0000313" key="4">
    <source>
        <dbReference type="Proteomes" id="UP001207930"/>
    </source>
</evidence>
<dbReference type="EMBL" id="JAPDDS010000001">
    <property type="protein sequence ID" value="MCW1883301.1"/>
    <property type="molecule type" value="Genomic_DNA"/>
</dbReference>
<dbReference type="Gene3D" id="3.40.30.10">
    <property type="entry name" value="Glutaredoxin"/>
    <property type="match status" value="1"/>
</dbReference>
<keyword evidence="4" id="KW-1185">Reference proteome</keyword>
<dbReference type="RefSeq" id="WP_264499263.1">
    <property type="nucleotide sequence ID" value="NZ_JAPDDS010000001.1"/>
</dbReference>
<dbReference type="PANTHER" id="PTHR42852">
    <property type="entry name" value="THIOL:DISULFIDE INTERCHANGE PROTEIN DSBE"/>
    <property type="match status" value="1"/>
</dbReference>
<evidence type="ECO:0000256" key="1">
    <source>
        <dbReference type="SAM" id="SignalP"/>
    </source>
</evidence>
<proteinExistence type="predicted"/>
<dbReference type="InterPro" id="IPR050553">
    <property type="entry name" value="Thioredoxin_ResA/DsbE_sf"/>
</dbReference>
<name>A0ABT3FIA4_9BACT</name>
<dbReference type="PROSITE" id="PS51352">
    <property type="entry name" value="THIOREDOXIN_2"/>
    <property type="match status" value="1"/>
</dbReference>
<evidence type="ECO:0000313" key="3">
    <source>
        <dbReference type="EMBL" id="MCW1883301.1"/>
    </source>
</evidence>
<keyword evidence="1" id="KW-0732">Signal</keyword>
<dbReference type="InterPro" id="IPR000866">
    <property type="entry name" value="AhpC/TSA"/>
</dbReference>
<dbReference type="PANTHER" id="PTHR42852:SF13">
    <property type="entry name" value="PROTEIN DIPZ"/>
    <property type="match status" value="1"/>
</dbReference>